<evidence type="ECO:0000256" key="1">
    <source>
        <dbReference type="SAM" id="Coils"/>
    </source>
</evidence>
<dbReference type="Gene3D" id="1.10.287.1490">
    <property type="match status" value="1"/>
</dbReference>
<dbReference type="PANTHER" id="PTHR47357:SF1">
    <property type="entry name" value="SPINDLE POLE BODY COMPONENT 110"/>
    <property type="match status" value="1"/>
</dbReference>
<reference evidence="3 4" key="1">
    <citation type="submission" date="2024-10" db="EMBL/GenBank/DDBJ databases">
        <title>Updated reference genomes for cyclostephanoid diatoms.</title>
        <authorList>
            <person name="Roberts W.R."/>
            <person name="Alverson A.J."/>
        </authorList>
    </citation>
    <scope>NUCLEOTIDE SEQUENCE [LARGE SCALE GENOMIC DNA]</scope>
    <source>
        <strain evidence="3 4">AJA010-31</strain>
    </source>
</reference>
<feature type="compositionally biased region" description="Low complexity" evidence="2">
    <location>
        <begin position="66"/>
        <end position="79"/>
    </location>
</feature>
<dbReference type="PANTHER" id="PTHR47357">
    <property type="entry name" value="COP1-INTERACTIVE PROTEIN 1"/>
    <property type="match status" value="1"/>
</dbReference>
<comment type="caution">
    <text evidence="3">The sequence shown here is derived from an EMBL/GenBank/DDBJ whole genome shotgun (WGS) entry which is preliminary data.</text>
</comment>
<feature type="compositionally biased region" description="Low complexity" evidence="2">
    <location>
        <begin position="205"/>
        <end position="218"/>
    </location>
</feature>
<organism evidence="3 4">
    <name type="scientific">Cyclotella atomus</name>
    <dbReference type="NCBI Taxonomy" id="382360"/>
    <lineage>
        <taxon>Eukaryota</taxon>
        <taxon>Sar</taxon>
        <taxon>Stramenopiles</taxon>
        <taxon>Ochrophyta</taxon>
        <taxon>Bacillariophyta</taxon>
        <taxon>Coscinodiscophyceae</taxon>
        <taxon>Thalassiosirophycidae</taxon>
        <taxon>Stephanodiscales</taxon>
        <taxon>Stephanodiscaceae</taxon>
        <taxon>Cyclotella</taxon>
    </lineage>
</organism>
<evidence type="ECO:0000313" key="3">
    <source>
        <dbReference type="EMBL" id="KAL3765909.1"/>
    </source>
</evidence>
<feature type="coiled-coil region" evidence="1">
    <location>
        <begin position="261"/>
        <end position="320"/>
    </location>
</feature>
<gene>
    <name evidence="3" type="ORF">ACHAWO_007596</name>
</gene>
<keyword evidence="4" id="KW-1185">Reference proteome</keyword>
<sequence length="1059" mass="119466">MDDKQSKLAPRWICNQIHSPDSHNKMPPYPYEFHFVTPPCSPKRRGSPPSCDTDVNGVPLFPPPSLSRNPRLPSPSNSSASFGTPRNEWFSTGDLSELESNYDDGARSSDNSPSKDVPSVIDTIDIDNKSPPAASPRSKALIERRRRRFVEHRRARSIDTSSITLTSPSKSDASKVDSPPKIYRSSKSDSTRTKVSTPERSDGFSLKSSSTKATPPSSDRSIRTNNSSPKSSKNEECSMVAELAALRAWKEIATKEHEATVQALEKTVAKHAGEIEELKRQADEAAVKYARNAEGLKSQIEEQQRDIDKKKNEIKELEDMVIWSETTLANKLDESKESVKAKDGQIVKLTSELASAIKSNDAKAMEIGELKTWKQAAETDVAELNLQCMNVMKENRELKGQLANTEERLQAKSIECMSLSKKLEQLAEKESQLESKEAECMELKQQMDEQINNSEVTIAGLMEDIAKDAKIYSEKIAQLESELSTKTAEYEKTCQEVSNYKCHLTEASYEISELCNKLHARKTEISDLHKQVGENDVKFERTLAAMTESNAKETEKYTEHISVLESEVSEKDSLLEKALKTLDEVRDAVAELESLKSDIVTKDGKIDELLKEIFVMRGDATTLETNLKAALKDVDETEMKSVGLKNELSTCQSELAAEKNKNKEVSEKLAMCEESSAEKQVRIDECESNIDALKQMNTEYQGVIESEIEKARLLATQLDESKEDCAAKVDLINSLNDEVSALKADIEARTKKACLLMQDLTDRNDKYAVSQGQVVKLESQISDHEKTISDNEAEARDLKRTIELQNESILSLEQTINAKNDEISALRVELTTTDHNIQRLQDLLQESKEEFKNQLLSERGNRIQATRHLESSLVEKEEEINHHLESMKNASAAMTRMESKVVSLQLVNDTLVVERDELTRWRRDVEEQMKVKDLKADDLMSQIELLRKDCRELGDLLKQREAESRSFDVKLDFESRERTKLEAITIEKSKEVEFLRDQNSKLSNKVDELGKDMNRQIAKFKIAQQAIAGLEKTLKTVEQQRKKLLREKELDSASSPTSI</sequence>
<dbReference type="Proteomes" id="UP001530400">
    <property type="component" value="Unassembled WGS sequence"/>
</dbReference>
<evidence type="ECO:0000313" key="4">
    <source>
        <dbReference type="Proteomes" id="UP001530400"/>
    </source>
</evidence>
<evidence type="ECO:0000256" key="2">
    <source>
        <dbReference type="SAM" id="MobiDB-lite"/>
    </source>
</evidence>
<proteinExistence type="predicted"/>
<feature type="coiled-coil region" evidence="1">
    <location>
        <begin position="575"/>
        <end position="703"/>
    </location>
</feature>
<feature type="region of interest" description="Disordered" evidence="2">
    <location>
        <begin position="1"/>
        <end position="236"/>
    </location>
</feature>
<feature type="compositionally biased region" description="Basic and acidic residues" evidence="2">
    <location>
        <begin position="186"/>
        <end position="202"/>
    </location>
</feature>
<feature type="coiled-coil region" evidence="1">
    <location>
        <begin position="374"/>
        <end position="496"/>
    </location>
</feature>
<name>A0ABD3MPS0_9STRA</name>
<feature type="coiled-coil region" evidence="1">
    <location>
        <begin position="992"/>
        <end position="1047"/>
    </location>
</feature>
<protein>
    <submittedName>
        <fullName evidence="3">Uncharacterized protein</fullName>
    </submittedName>
</protein>
<dbReference type="EMBL" id="JALLPJ020001394">
    <property type="protein sequence ID" value="KAL3765909.1"/>
    <property type="molecule type" value="Genomic_DNA"/>
</dbReference>
<feature type="compositionally biased region" description="Polar residues" evidence="2">
    <location>
        <begin position="80"/>
        <end position="94"/>
    </location>
</feature>
<keyword evidence="1" id="KW-0175">Coiled coil</keyword>
<feature type="compositionally biased region" description="Polar residues" evidence="2">
    <location>
        <begin position="158"/>
        <end position="171"/>
    </location>
</feature>
<feature type="coiled-coil region" evidence="1">
    <location>
        <begin position="732"/>
        <end position="893"/>
    </location>
</feature>
<feature type="compositionally biased region" description="Basic residues" evidence="2">
    <location>
        <begin position="144"/>
        <end position="155"/>
    </location>
</feature>
<accession>A0ABD3MPS0</accession>
<dbReference type="AlphaFoldDB" id="A0ABD3MPS0"/>